<evidence type="ECO:0000256" key="1">
    <source>
        <dbReference type="SAM" id="Phobius"/>
    </source>
</evidence>
<dbReference type="Pfam" id="PF13473">
    <property type="entry name" value="Cupredoxin_1"/>
    <property type="match status" value="1"/>
</dbReference>
<keyword evidence="1" id="KW-0812">Transmembrane</keyword>
<organism evidence="3 4">
    <name type="scientific">Zooshikella ganghwensis</name>
    <dbReference type="NCBI Taxonomy" id="202772"/>
    <lineage>
        <taxon>Bacteria</taxon>
        <taxon>Pseudomonadati</taxon>
        <taxon>Pseudomonadota</taxon>
        <taxon>Gammaproteobacteria</taxon>
        <taxon>Oceanospirillales</taxon>
        <taxon>Zooshikellaceae</taxon>
        <taxon>Zooshikella</taxon>
    </lineage>
</organism>
<keyword evidence="1" id="KW-0472">Membrane</keyword>
<dbReference type="EMBL" id="NDXW01000001">
    <property type="protein sequence ID" value="RDH44931.1"/>
    <property type="molecule type" value="Genomic_DNA"/>
</dbReference>
<evidence type="ECO:0000313" key="4">
    <source>
        <dbReference type="Proteomes" id="UP000257039"/>
    </source>
</evidence>
<dbReference type="AlphaFoldDB" id="A0A4V1INU3"/>
<dbReference type="RefSeq" id="WP_094787981.1">
    <property type="nucleotide sequence ID" value="NZ_NDXW01000001.1"/>
</dbReference>
<comment type="caution">
    <text evidence="3">The sequence shown here is derived from an EMBL/GenBank/DDBJ whole genome shotgun (WGS) entry which is preliminary data.</text>
</comment>
<keyword evidence="1" id="KW-1133">Transmembrane helix</keyword>
<dbReference type="Gene3D" id="2.60.40.420">
    <property type="entry name" value="Cupredoxins - blue copper proteins"/>
    <property type="match status" value="1"/>
</dbReference>
<gene>
    <name evidence="3" type="ORF">B9G39_16650</name>
</gene>
<dbReference type="InterPro" id="IPR008972">
    <property type="entry name" value="Cupredoxin"/>
</dbReference>
<keyword evidence="4" id="KW-1185">Reference proteome</keyword>
<proteinExistence type="predicted"/>
<dbReference type="Proteomes" id="UP000257039">
    <property type="component" value="Unassembled WGS sequence"/>
</dbReference>
<dbReference type="InterPro" id="IPR028096">
    <property type="entry name" value="EfeO_Cupredoxin"/>
</dbReference>
<protein>
    <submittedName>
        <fullName evidence="3">Cupredoxin domain-containing protein</fullName>
    </submittedName>
</protein>
<name>A0A4V1INU3_9GAMM</name>
<evidence type="ECO:0000313" key="3">
    <source>
        <dbReference type="EMBL" id="RDH44931.1"/>
    </source>
</evidence>
<feature type="transmembrane region" description="Helical" evidence="1">
    <location>
        <begin position="6"/>
        <end position="22"/>
    </location>
</feature>
<accession>A0A4V1INU3</accession>
<dbReference type="SUPFAM" id="SSF49503">
    <property type="entry name" value="Cupredoxins"/>
    <property type="match status" value="1"/>
</dbReference>
<sequence length="117" mass="13249">MLLMNVMGLGLIGLIIWWFWLYKPATTVVDNTSFIVTVDNGVYEPAYIKLTAHQPVTLCFIRKDASPCAEMVLFPDLEISETLPLNKPAEIKLPPLKSGEYSFHCQMQMYRGVLIVV</sequence>
<reference evidence="3 4" key="1">
    <citation type="submission" date="2017-04" db="EMBL/GenBank/DDBJ databases">
        <title>Draft genome sequence of Zooshikella ganghwensis VG4 isolated from Red Sea sediments.</title>
        <authorList>
            <person name="Rehman Z."/>
            <person name="Alam I."/>
            <person name="Kamau A."/>
            <person name="Bajic V."/>
            <person name="Leiknes T."/>
        </authorList>
    </citation>
    <scope>NUCLEOTIDE SEQUENCE [LARGE SCALE GENOMIC DNA]</scope>
    <source>
        <strain evidence="3 4">VG4</strain>
    </source>
</reference>
<feature type="domain" description="EfeO-type cupredoxin-like" evidence="2">
    <location>
        <begin position="12"/>
        <end position="116"/>
    </location>
</feature>
<evidence type="ECO:0000259" key="2">
    <source>
        <dbReference type="Pfam" id="PF13473"/>
    </source>
</evidence>